<keyword evidence="8" id="KW-0472">Membrane</keyword>
<comment type="cofactor">
    <cofactor evidence="6">
        <name>heme</name>
        <dbReference type="ChEBI" id="CHEBI:30413"/>
    </cofactor>
</comment>
<dbReference type="OrthoDB" id="1103324at2759"/>
<comment type="similarity">
    <text evidence="1 7">Belongs to the cytochrome P450 family.</text>
</comment>
<evidence type="ECO:0000256" key="1">
    <source>
        <dbReference type="ARBA" id="ARBA00010617"/>
    </source>
</evidence>
<evidence type="ECO:0000313" key="9">
    <source>
        <dbReference type="EMBL" id="OHF03096.1"/>
    </source>
</evidence>
<dbReference type="GO" id="GO:0005506">
    <property type="term" value="F:iron ion binding"/>
    <property type="evidence" value="ECO:0007669"/>
    <property type="project" value="InterPro"/>
</dbReference>
<evidence type="ECO:0000256" key="4">
    <source>
        <dbReference type="ARBA" id="ARBA00023004"/>
    </source>
</evidence>
<name>A0A1G4BP88_9PEZI</name>
<keyword evidence="3 7" id="KW-0560">Oxidoreductase</keyword>
<keyword evidence="6 7" id="KW-0349">Heme</keyword>
<dbReference type="EMBL" id="MJBS01000008">
    <property type="protein sequence ID" value="OHF03096.1"/>
    <property type="molecule type" value="Genomic_DNA"/>
</dbReference>
<dbReference type="PRINTS" id="PR00463">
    <property type="entry name" value="EP450I"/>
</dbReference>
<dbReference type="PANTHER" id="PTHR46300:SF2">
    <property type="entry name" value="CYTOCHROME P450 MONOOXYGENASE ALNH-RELATED"/>
    <property type="match status" value="1"/>
</dbReference>
<evidence type="ECO:0000256" key="2">
    <source>
        <dbReference type="ARBA" id="ARBA00022723"/>
    </source>
</evidence>
<reference evidence="9 10" key="1">
    <citation type="submission" date="2016-09" db="EMBL/GenBank/DDBJ databases">
        <authorList>
            <person name="Capua I."/>
            <person name="De Benedictis P."/>
            <person name="Joannis T."/>
            <person name="Lombin L.H."/>
            <person name="Cattoli G."/>
        </authorList>
    </citation>
    <scope>NUCLEOTIDE SEQUENCE [LARGE SCALE GENOMIC DNA]</scope>
    <source>
        <strain evidence="9 10">IMI 309357</strain>
    </source>
</reference>
<keyword evidence="4 6" id="KW-0408">Iron</keyword>
<organism evidence="9 10">
    <name type="scientific">Colletotrichum orchidophilum</name>
    <dbReference type="NCBI Taxonomy" id="1209926"/>
    <lineage>
        <taxon>Eukaryota</taxon>
        <taxon>Fungi</taxon>
        <taxon>Dikarya</taxon>
        <taxon>Ascomycota</taxon>
        <taxon>Pezizomycotina</taxon>
        <taxon>Sordariomycetes</taxon>
        <taxon>Hypocreomycetidae</taxon>
        <taxon>Glomerellales</taxon>
        <taxon>Glomerellaceae</taxon>
        <taxon>Colletotrichum</taxon>
    </lineage>
</organism>
<dbReference type="Pfam" id="PF00067">
    <property type="entry name" value="p450"/>
    <property type="match status" value="1"/>
</dbReference>
<sequence length="550" mass="60563">MGLLSFIGSPAVLILPTAVLLYFLALWILSSRRPPNFPPGPTPVPILGNVHQIPPTKPFIKFHEWAQAYGDIVGIKVGAENYVILSSAEHVRELFEKRGALYSDRPQPYITSKLINPGTILFMNNDPSIKKTRTALRNHLLGPAELGRVVPVQAAHAALLMRRILEDPGAFHTHLRHWALATPLSVVSGQRVVEGEGRTASTGAYFATQDVWLRFLTPAQAPPVELFPVMKYLPAFAAGWKREAAALKAGMRRTMYHMLEGARAQAGEIAGGRRGRETESLMAGMIRDGGEAGGGETAVKGARFGDHELAVLGAGTLDAAVDTVIATTGTLVLIMGAYPEVQRRLQEEVDALWPGEAPGFEDLDKAKYMRACLTEAMRWRSAAPSGVPRVLAREDVYRGFTFPQGTTFLLNTYGIHKDERWYDRPDEFVPERYLANPWGVRPAMAAAAARDKRHATYNFGAGRRMCPGLEYAENQILMTMAKLAWEFTVVPAAAEGVGRLDTSIETGFHSDLVMGPERFEVDFVPRGEERRRAILEDAERAEKVVEAWVG</sequence>
<dbReference type="PANTHER" id="PTHR46300">
    <property type="entry name" value="P450, PUTATIVE (EUROFUNG)-RELATED-RELATED"/>
    <property type="match status" value="1"/>
</dbReference>
<keyword evidence="8" id="KW-1133">Transmembrane helix</keyword>
<dbReference type="InterPro" id="IPR002401">
    <property type="entry name" value="Cyt_P450_E_grp-I"/>
</dbReference>
<keyword evidence="5 7" id="KW-0503">Monooxygenase</keyword>
<dbReference type="GeneID" id="34554645"/>
<dbReference type="GO" id="GO:0016705">
    <property type="term" value="F:oxidoreductase activity, acting on paired donors, with incorporation or reduction of molecular oxygen"/>
    <property type="evidence" value="ECO:0007669"/>
    <property type="project" value="InterPro"/>
</dbReference>
<evidence type="ECO:0000256" key="8">
    <source>
        <dbReference type="SAM" id="Phobius"/>
    </source>
</evidence>
<evidence type="ECO:0000256" key="5">
    <source>
        <dbReference type="ARBA" id="ARBA00023033"/>
    </source>
</evidence>
<dbReference type="SUPFAM" id="SSF48264">
    <property type="entry name" value="Cytochrome P450"/>
    <property type="match status" value="1"/>
</dbReference>
<feature type="binding site" description="axial binding residue" evidence="6">
    <location>
        <position position="466"/>
    </location>
    <ligand>
        <name>heme</name>
        <dbReference type="ChEBI" id="CHEBI:30413"/>
    </ligand>
    <ligandPart>
        <name>Fe</name>
        <dbReference type="ChEBI" id="CHEBI:18248"/>
    </ligandPart>
</feature>
<dbReference type="GO" id="GO:0020037">
    <property type="term" value="F:heme binding"/>
    <property type="evidence" value="ECO:0007669"/>
    <property type="project" value="InterPro"/>
</dbReference>
<gene>
    <name evidence="9" type="ORF">CORC01_01480</name>
</gene>
<dbReference type="InterPro" id="IPR001128">
    <property type="entry name" value="Cyt_P450"/>
</dbReference>
<dbReference type="Proteomes" id="UP000176998">
    <property type="component" value="Unassembled WGS sequence"/>
</dbReference>
<dbReference type="InterPro" id="IPR036396">
    <property type="entry name" value="Cyt_P450_sf"/>
</dbReference>
<keyword evidence="8" id="KW-0812">Transmembrane</keyword>
<dbReference type="RefSeq" id="XP_022480234.1">
    <property type="nucleotide sequence ID" value="XM_022613135.1"/>
</dbReference>
<dbReference type="PROSITE" id="PS00086">
    <property type="entry name" value="CYTOCHROME_P450"/>
    <property type="match status" value="1"/>
</dbReference>
<comment type="caution">
    <text evidence="9">The sequence shown here is derived from an EMBL/GenBank/DDBJ whole genome shotgun (WGS) entry which is preliminary data.</text>
</comment>
<evidence type="ECO:0000256" key="3">
    <source>
        <dbReference type="ARBA" id="ARBA00023002"/>
    </source>
</evidence>
<dbReference type="InterPro" id="IPR050364">
    <property type="entry name" value="Cytochrome_P450_fung"/>
</dbReference>
<dbReference type="PRINTS" id="PR00385">
    <property type="entry name" value="P450"/>
</dbReference>
<keyword evidence="10" id="KW-1185">Reference proteome</keyword>
<proteinExistence type="inferred from homology"/>
<evidence type="ECO:0000256" key="6">
    <source>
        <dbReference type="PIRSR" id="PIRSR602401-1"/>
    </source>
</evidence>
<dbReference type="InterPro" id="IPR017972">
    <property type="entry name" value="Cyt_P450_CS"/>
</dbReference>
<dbReference type="Gene3D" id="1.10.630.10">
    <property type="entry name" value="Cytochrome P450"/>
    <property type="match status" value="1"/>
</dbReference>
<dbReference type="STRING" id="1209926.A0A1G4BP88"/>
<evidence type="ECO:0000313" key="10">
    <source>
        <dbReference type="Proteomes" id="UP000176998"/>
    </source>
</evidence>
<dbReference type="AlphaFoldDB" id="A0A1G4BP88"/>
<protein>
    <submittedName>
        <fullName evidence="9">Cytochrome P450</fullName>
    </submittedName>
</protein>
<keyword evidence="2 6" id="KW-0479">Metal-binding</keyword>
<accession>A0A1G4BP88</accession>
<evidence type="ECO:0000256" key="7">
    <source>
        <dbReference type="RuleBase" id="RU000461"/>
    </source>
</evidence>
<feature type="transmembrane region" description="Helical" evidence="8">
    <location>
        <begin position="6"/>
        <end position="29"/>
    </location>
</feature>
<dbReference type="GO" id="GO:0004497">
    <property type="term" value="F:monooxygenase activity"/>
    <property type="evidence" value="ECO:0007669"/>
    <property type="project" value="UniProtKB-KW"/>
</dbReference>